<dbReference type="Pfam" id="PF13637">
    <property type="entry name" value="Ank_4"/>
    <property type="match status" value="2"/>
</dbReference>
<feature type="repeat" description="ANK" evidence="5">
    <location>
        <begin position="39"/>
        <end position="71"/>
    </location>
</feature>
<keyword evidence="3 5" id="KW-0040">ANK repeat</keyword>
<dbReference type="GO" id="GO:0005856">
    <property type="term" value="C:cytoskeleton"/>
    <property type="evidence" value="ECO:0007669"/>
    <property type="project" value="UniProtKB-SubCell"/>
</dbReference>
<dbReference type="InParanoid" id="A0A7M7P087"/>
<dbReference type="PANTHER" id="PTHR24123">
    <property type="entry name" value="ANKYRIN REPEAT-CONTAINING"/>
    <property type="match status" value="1"/>
</dbReference>
<evidence type="ECO:0000256" key="6">
    <source>
        <dbReference type="SAM" id="MobiDB-lite"/>
    </source>
</evidence>
<dbReference type="InterPro" id="IPR036770">
    <property type="entry name" value="Ankyrin_rpt-contain_sf"/>
</dbReference>
<dbReference type="GO" id="GO:0007165">
    <property type="term" value="P:signal transduction"/>
    <property type="evidence" value="ECO:0007669"/>
    <property type="project" value="InterPro"/>
</dbReference>
<feature type="repeat" description="ANK" evidence="5">
    <location>
        <begin position="171"/>
        <end position="203"/>
    </location>
</feature>
<evidence type="ECO:0000256" key="3">
    <source>
        <dbReference type="ARBA" id="ARBA00023043"/>
    </source>
</evidence>
<evidence type="ECO:0000259" key="7">
    <source>
        <dbReference type="SMART" id="SM00005"/>
    </source>
</evidence>
<dbReference type="PRINTS" id="PR01415">
    <property type="entry name" value="ANKYRIN"/>
</dbReference>
<dbReference type="SMART" id="SM00005">
    <property type="entry name" value="DEATH"/>
    <property type="match status" value="1"/>
</dbReference>
<reference evidence="9" key="1">
    <citation type="submission" date="2015-02" db="EMBL/GenBank/DDBJ databases">
        <title>Genome sequencing for Strongylocentrotus purpuratus.</title>
        <authorList>
            <person name="Murali S."/>
            <person name="Liu Y."/>
            <person name="Vee V."/>
            <person name="English A."/>
            <person name="Wang M."/>
            <person name="Skinner E."/>
            <person name="Han Y."/>
            <person name="Muzny D.M."/>
            <person name="Worley K.C."/>
            <person name="Gibbs R.A."/>
        </authorList>
    </citation>
    <scope>NUCLEOTIDE SEQUENCE</scope>
</reference>
<feature type="repeat" description="ANK" evidence="5">
    <location>
        <begin position="138"/>
        <end position="170"/>
    </location>
</feature>
<dbReference type="Pfam" id="PF00791">
    <property type="entry name" value="ZU5"/>
    <property type="match status" value="1"/>
</dbReference>
<dbReference type="InterPro" id="IPR000488">
    <property type="entry name" value="Death_dom"/>
</dbReference>
<dbReference type="AlphaFoldDB" id="A0A7M7P087"/>
<dbReference type="EnsemblMetazoa" id="XM_030987369">
    <property type="protein sequence ID" value="XP_030843229"/>
    <property type="gene ID" value="LOC115924659"/>
</dbReference>
<evidence type="ECO:0000313" key="8">
    <source>
        <dbReference type="EnsemblMetazoa" id="XP_030843229"/>
    </source>
</evidence>
<feature type="domain" description="Death" evidence="7">
    <location>
        <begin position="859"/>
        <end position="948"/>
    </location>
</feature>
<sequence>MALFSAAAKGDFLKIQSLIDSEDKSEDSGGVDVNCKNASGKTPLHIASENGHLQTVKCLTHHGAKVNVIDANLQTSVHLCSKKGHLHVVQMLVNEGADIEIGDKDGFTALHVASLNGHIDVVKYLVTKGAELERLADDYWTPLHLALDSGHLDIADYLLTEGANINTCGKDGYSALHTASQTGDIDVVKYLTSQGAELDRSTDDGWTALTLASFGGRLDIVKYLVSKGSQLDKCDKADRTPLYCASQEGHFEVVQYIVNKGAGIEIGDKDGYTALHIASFKGHLDIVKYLVRKGAQLNKCNKNDRTPLSCASQKGHLEVVEFLVNEGACIEIGNKDGVTALHRASFNGHLHIVKYLVSKGADPGKLANEEDHYDYLRSTFGSKALPSLMPRPYSPTYDPYLTSKQDSSSSSRKSITEETKIISLDEYSIKVPISPDDVDRAKYITAEALTTIPHDLKLEKDEVIISVGLKLSPPGLQFKTPVEVTVSHSAIFSNPDKAEIVLYTRRTESDEFSRIVPASDKAARCVVTKNHLTLYLDHFSEWWIISLIKRYFIGKRLICTPYVPVSISRDVMNPILLVIKDDFYGMKEDIIQEYKAAYPGEQYCVYWRQGPLLVRHLENEAEVSTQELEVRAFFDMTTNRMPFALQPREQMVSGVLVTLILKQTITKRIAFQVLYNDVPHENPIAKSTPTGTASSKGKAEPTDVGRGTSKSHQLHEEQTRSEHHLETIGSTSPQPADTKDGSSHTDVFTRPRPLIPPSIESPPCEHAYQVTETGAIGEELKAPTSSTVPVHPVEPAAKRTMGAPPAIVANIVQELVPGLSADRNMHQRPGNVYINVNNIKVINNSQVNNPQRNTVAPVPIVSIVPPMLQHELRCRLNRESPVFDDWRGLANQLELQDYIQSLEQCKNPTEELLVLAESQKKIQDLGDLCKAFERMNRGDCQELCEKYAFERTKSADPRKDQMEDDDTETSD</sequence>
<keyword evidence="2" id="KW-0677">Repeat</keyword>
<comment type="subcellular location">
    <subcellularLocation>
        <location evidence="1">Cytoplasm</location>
        <location evidence="1">Cytoskeleton</location>
    </subcellularLocation>
</comment>
<dbReference type="Proteomes" id="UP000007110">
    <property type="component" value="Unassembled WGS sequence"/>
</dbReference>
<dbReference type="SUPFAM" id="SSF48403">
    <property type="entry name" value="Ankyrin repeat"/>
    <property type="match status" value="1"/>
</dbReference>
<feature type="region of interest" description="Disordered" evidence="6">
    <location>
        <begin position="680"/>
        <end position="763"/>
    </location>
</feature>
<organism evidence="8 9">
    <name type="scientific">Strongylocentrotus purpuratus</name>
    <name type="common">Purple sea urchin</name>
    <dbReference type="NCBI Taxonomy" id="7668"/>
    <lineage>
        <taxon>Eukaryota</taxon>
        <taxon>Metazoa</taxon>
        <taxon>Echinodermata</taxon>
        <taxon>Eleutherozoa</taxon>
        <taxon>Echinozoa</taxon>
        <taxon>Echinoidea</taxon>
        <taxon>Euechinoidea</taxon>
        <taxon>Echinacea</taxon>
        <taxon>Camarodonta</taxon>
        <taxon>Echinidea</taxon>
        <taxon>Strongylocentrotidae</taxon>
        <taxon>Strongylocentrotus</taxon>
    </lineage>
</organism>
<feature type="repeat" description="ANK" evidence="5">
    <location>
        <begin position="105"/>
        <end position="137"/>
    </location>
</feature>
<feature type="repeat" description="ANK" evidence="5">
    <location>
        <begin position="303"/>
        <end position="335"/>
    </location>
</feature>
<protein>
    <recommendedName>
        <fullName evidence="7">Death domain-containing protein</fullName>
    </recommendedName>
</protein>
<evidence type="ECO:0000256" key="4">
    <source>
        <dbReference type="ARBA" id="ARBA00023212"/>
    </source>
</evidence>
<dbReference type="Gene3D" id="2.60.220.30">
    <property type="match status" value="1"/>
</dbReference>
<feature type="compositionally biased region" description="Basic and acidic residues" evidence="6">
    <location>
        <begin position="713"/>
        <end position="726"/>
    </location>
</feature>
<dbReference type="InterPro" id="IPR000906">
    <property type="entry name" value="ZU5_dom"/>
</dbReference>
<feature type="repeat" description="ANK" evidence="5">
    <location>
        <begin position="270"/>
        <end position="302"/>
    </location>
</feature>
<dbReference type="PANTHER" id="PTHR24123:SF141">
    <property type="entry name" value="ANKYRIN 2, ISOFORM U"/>
    <property type="match status" value="1"/>
</dbReference>
<dbReference type="Gene3D" id="1.10.533.10">
    <property type="entry name" value="Death Domain, Fas"/>
    <property type="match status" value="1"/>
</dbReference>
<evidence type="ECO:0000256" key="1">
    <source>
        <dbReference type="ARBA" id="ARBA00004245"/>
    </source>
</evidence>
<dbReference type="InterPro" id="IPR051165">
    <property type="entry name" value="Multifunctional_ANK_Repeat"/>
</dbReference>
<dbReference type="GeneID" id="115924659"/>
<dbReference type="SMART" id="SM00248">
    <property type="entry name" value="ANK"/>
    <property type="match status" value="10"/>
</dbReference>
<accession>A0A7M7P087</accession>
<dbReference type="GO" id="GO:0016020">
    <property type="term" value="C:membrane"/>
    <property type="evidence" value="ECO:0007669"/>
    <property type="project" value="UniProtKB-ARBA"/>
</dbReference>
<feature type="repeat" description="ANK" evidence="5">
    <location>
        <begin position="72"/>
        <end position="104"/>
    </location>
</feature>
<keyword evidence="4" id="KW-0206">Cytoskeleton</keyword>
<dbReference type="Pfam" id="PF12796">
    <property type="entry name" value="Ank_2"/>
    <property type="match status" value="2"/>
</dbReference>
<dbReference type="Gene3D" id="1.25.40.20">
    <property type="entry name" value="Ankyrin repeat-containing domain"/>
    <property type="match status" value="4"/>
</dbReference>
<keyword evidence="9" id="KW-1185">Reference proteome</keyword>
<feature type="compositionally biased region" description="Basic and acidic residues" evidence="6">
    <location>
        <begin position="737"/>
        <end position="749"/>
    </location>
</feature>
<dbReference type="InterPro" id="IPR002110">
    <property type="entry name" value="Ankyrin_rpt"/>
</dbReference>
<feature type="compositionally biased region" description="Polar residues" evidence="6">
    <location>
        <begin position="685"/>
        <end position="695"/>
    </location>
</feature>
<dbReference type="PROSITE" id="PS50297">
    <property type="entry name" value="ANK_REP_REGION"/>
    <property type="match status" value="10"/>
</dbReference>
<dbReference type="KEGG" id="spu:115924659"/>
<feature type="repeat" description="ANK" evidence="5">
    <location>
        <begin position="204"/>
        <end position="236"/>
    </location>
</feature>
<dbReference type="OrthoDB" id="194358at2759"/>
<dbReference type="Pfam" id="PF00531">
    <property type="entry name" value="Death"/>
    <property type="match status" value="1"/>
</dbReference>
<name>A0A7M7P087_STRPU</name>
<evidence type="ECO:0000256" key="5">
    <source>
        <dbReference type="PROSITE-ProRule" id="PRU00023"/>
    </source>
</evidence>
<dbReference type="PROSITE" id="PS50088">
    <property type="entry name" value="ANK_REPEAT"/>
    <property type="match status" value="10"/>
</dbReference>
<evidence type="ECO:0000313" key="9">
    <source>
        <dbReference type="Proteomes" id="UP000007110"/>
    </source>
</evidence>
<keyword evidence="4" id="KW-0963">Cytoplasm</keyword>
<feature type="repeat" description="ANK" evidence="5">
    <location>
        <begin position="237"/>
        <end position="269"/>
    </location>
</feature>
<dbReference type="Pfam" id="PF00023">
    <property type="entry name" value="Ank"/>
    <property type="match status" value="1"/>
</dbReference>
<dbReference type="InterPro" id="IPR011029">
    <property type="entry name" value="DEATH-like_dom_sf"/>
</dbReference>
<feature type="repeat" description="ANK" evidence="5">
    <location>
        <begin position="336"/>
        <end position="368"/>
    </location>
</feature>
<dbReference type="RefSeq" id="XP_030843229.1">
    <property type="nucleotide sequence ID" value="XM_030987369.1"/>
</dbReference>
<reference evidence="8" key="2">
    <citation type="submission" date="2021-01" db="UniProtKB">
        <authorList>
            <consortium name="EnsemblMetazoa"/>
        </authorList>
    </citation>
    <scope>IDENTIFICATION</scope>
</reference>
<dbReference type="SUPFAM" id="SSF47986">
    <property type="entry name" value="DEATH domain"/>
    <property type="match status" value="1"/>
</dbReference>
<proteinExistence type="predicted"/>
<evidence type="ECO:0000256" key="2">
    <source>
        <dbReference type="ARBA" id="ARBA00022737"/>
    </source>
</evidence>